<evidence type="ECO:0000256" key="1">
    <source>
        <dbReference type="SAM" id="MobiDB-lite"/>
    </source>
</evidence>
<protein>
    <submittedName>
        <fullName evidence="2">Phosphorylated adapter RNA export protein</fullName>
    </submittedName>
</protein>
<comment type="caution">
    <text evidence="2">The sequence shown here is derived from an EMBL/GenBank/DDBJ whole genome shotgun (WGS) entry which is preliminary data.</text>
</comment>
<name>A0AA41MDT0_SCICA</name>
<feature type="region of interest" description="Disordered" evidence="1">
    <location>
        <begin position="36"/>
        <end position="63"/>
    </location>
</feature>
<dbReference type="Proteomes" id="UP001166674">
    <property type="component" value="Unassembled WGS sequence"/>
</dbReference>
<accession>A0AA41MDT0</accession>
<keyword evidence="3" id="KW-1185">Reference proteome</keyword>
<dbReference type="EMBL" id="JAATJV010144074">
    <property type="protein sequence ID" value="MBZ3870081.1"/>
    <property type="molecule type" value="Genomic_DNA"/>
</dbReference>
<proteinExistence type="predicted"/>
<organism evidence="2 3">
    <name type="scientific">Sciurus carolinensis</name>
    <name type="common">Eastern gray squirrel</name>
    <dbReference type="NCBI Taxonomy" id="30640"/>
    <lineage>
        <taxon>Eukaryota</taxon>
        <taxon>Metazoa</taxon>
        <taxon>Chordata</taxon>
        <taxon>Craniata</taxon>
        <taxon>Vertebrata</taxon>
        <taxon>Euteleostomi</taxon>
        <taxon>Mammalia</taxon>
        <taxon>Eutheria</taxon>
        <taxon>Euarchontoglires</taxon>
        <taxon>Glires</taxon>
        <taxon>Rodentia</taxon>
        <taxon>Sciuromorpha</taxon>
        <taxon>Sciuridae</taxon>
        <taxon>Sciurinae</taxon>
        <taxon>Sciurini</taxon>
        <taxon>Sciurus</taxon>
    </lineage>
</organism>
<reference evidence="2" key="1">
    <citation type="submission" date="2020-03" db="EMBL/GenBank/DDBJ databases">
        <title>Studies in the Genomics of Life Span.</title>
        <authorList>
            <person name="Glass D."/>
        </authorList>
    </citation>
    <scope>NUCLEOTIDE SEQUENCE</scope>
    <source>
        <strain evidence="2">SUZIE</strain>
        <tissue evidence="2">Muscle</tissue>
    </source>
</reference>
<sequence>MYVSVSHYQTIKSVDSSKERFSDSDDDSSIWKRKQQKYLNPPSNPESFQFDQKSEKPPVAGGKKVNNIWGAMLQEQNQDAVAT</sequence>
<evidence type="ECO:0000313" key="2">
    <source>
        <dbReference type="EMBL" id="MBZ3870081.1"/>
    </source>
</evidence>
<gene>
    <name evidence="2" type="ORF">SUZIE_106155</name>
</gene>
<evidence type="ECO:0000313" key="3">
    <source>
        <dbReference type="Proteomes" id="UP001166674"/>
    </source>
</evidence>
<dbReference type="AlphaFoldDB" id="A0AA41MDT0"/>